<gene>
    <name evidence="3" type="ORF">OP8BY_1150</name>
</gene>
<proteinExistence type="predicted"/>
<evidence type="ECO:0000313" key="4">
    <source>
        <dbReference type="Proteomes" id="UP000257323"/>
    </source>
</evidence>
<accession>A0A3E2BJP0</accession>
<dbReference type="AlphaFoldDB" id="A0A3E2BJP0"/>
<dbReference type="Gene3D" id="3.40.50.720">
    <property type="entry name" value="NAD(P)-binding Rossmann-like Domain"/>
    <property type="match status" value="1"/>
</dbReference>
<name>A0A3E2BJP0_9BACT</name>
<reference evidence="3 4" key="1">
    <citation type="submission" date="2018-08" db="EMBL/GenBank/DDBJ databases">
        <title>Genome analysis of the thermophilic bacterium of the candidate phylum Aminicenantes from deep subsurface aquifer revealed its physiology and ecological role.</title>
        <authorList>
            <person name="Kadnikov V.V."/>
            <person name="Mardanov A.V."/>
            <person name="Beletsky A.V."/>
            <person name="Karnachuk O.V."/>
            <person name="Ravin N.V."/>
        </authorList>
    </citation>
    <scope>NUCLEOTIDE SEQUENCE [LARGE SCALE GENOMIC DNA]</scope>
    <source>
        <strain evidence="3">BY38</strain>
    </source>
</reference>
<dbReference type="InterPro" id="IPR043906">
    <property type="entry name" value="Gfo/Idh/MocA_OxRdtase_bact_C"/>
</dbReference>
<evidence type="ECO:0000259" key="2">
    <source>
        <dbReference type="Pfam" id="PF19051"/>
    </source>
</evidence>
<sequence length="466" mass="52610">MSEKEIKTDKLSTPLSRREFLGKTAASAAGLMVVPRHVIGGQKDKKKKAPSDTLNIGCVGVGGKGFSDVQSVSSENIVALCDVDATMMEKFLTSDQHLPEHKAKYEKAHIYRDFREMLEREKSLDAITVSTPDHTHAVVAMMAMKMGKHVFVQKPLTHTVKEARLLRQEAEKRNLVTQMGNQGHSKEGARLVCEWIWDGAIGPVREVHVWTNRPIWPQAIDAPKEIPSCPPSLSWDLWLGPAQWRPYHPAYCPFVWRGWWDFGTGALGDMGAHLIDQPFWALKLGAPVRIQASSTKFTRDSYPLAEIVTYEFPEREGMPPVKLIWYDGGLMPPRPKELPKGRRLGDEGGGCLFVGDKGMLVCSTYGENPRLLPDELMRDYKRPEKTIPRSPGIHEEWIAAIKEGKKSTTDFSYSGPLTEMMLLGNIALRFKDDNVVLEWDSQNFQFTNLPEANEFLHKVYRSGWEL</sequence>
<dbReference type="PANTHER" id="PTHR43818">
    <property type="entry name" value="BCDNA.GH03377"/>
    <property type="match status" value="1"/>
</dbReference>
<dbReference type="InterPro" id="IPR050463">
    <property type="entry name" value="Gfo/Idh/MocA_oxidrdct_glycsds"/>
</dbReference>
<comment type="caution">
    <text evidence="3">The sequence shown here is derived from an EMBL/GenBank/DDBJ whole genome shotgun (WGS) entry which is preliminary data.</text>
</comment>
<dbReference type="GO" id="GO:0000166">
    <property type="term" value="F:nucleotide binding"/>
    <property type="evidence" value="ECO:0007669"/>
    <property type="project" value="InterPro"/>
</dbReference>
<dbReference type="Pfam" id="PF01408">
    <property type="entry name" value="GFO_IDH_MocA"/>
    <property type="match status" value="1"/>
</dbReference>
<evidence type="ECO:0000313" key="3">
    <source>
        <dbReference type="EMBL" id="RFT14950.1"/>
    </source>
</evidence>
<feature type="domain" description="Gfo/Idh/MocA-like oxidoreductase bacterial type C-terminal" evidence="2">
    <location>
        <begin position="228"/>
        <end position="308"/>
    </location>
</feature>
<dbReference type="InterPro" id="IPR000683">
    <property type="entry name" value="Gfo/Idh/MocA-like_OxRdtase_N"/>
</dbReference>
<dbReference type="InterPro" id="IPR036291">
    <property type="entry name" value="NAD(P)-bd_dom_sf"/>
</dbReference>
<dbReference type="PANTHER" id="PTHR43818:SF10">
    <property type="entry name" value="NADH-DEPENDENT DEHYDROGENASE-RELATED"/>
    <property type="match status" value="1"/>
</dbReference>
<evidence type="ECO:0000259" key="1">
    <source>
        <dbReference type="Pfam" id="PF01408"/>
    </source>
</evidence>
<dbReference type="SUPFAM" id="SSF51735">
    <property type="entry name" value="NAD(P)-binding Rossmann-fold domains"/>
    <property type="match status" value="1"/>
</dbReference>
<dbReference type="Proteomes" id="UP000257323">
    <property type="component" value="Unassembled WGS sequence"/>
</dbReference>
<protein>
    <submittedName>
        <fullName evidence="3">Myo-inositol 2-dehydrogenase</fullName>
    </submittedName>
</protein>
<dbReference type="Pfam" id="PF19051">
    <property type="entry name" value="GFO_IDH_MocA_C2"/>
    <property type="match status" value="1"/>
</dbReference>
<dbReference type="EMBL" id="QUAH01000015">
    <property type="protein sequence ID" value="RFT14950.1"/>
    <property type="molecule type" value="Genomic_DNA"/>
</dbReference>
<dbReference type="Gene3D" id="3.30.360.10">
    <property type="entry name" value="Dihydrodipicolinate Reductase, domain 2"/>
    <property type="match status" value="1"/>
</dbReference>
<dbReference type="SUPFAM" id="SSF55347">
    <property type="entry name" value="Glyceraldehyde-3-phosphate dehydrogenase-like, C-terminal domain"/>
    <property type="match status" value="1"/>
</dbReference>
<feature type="domain" description="Gfo/Idh/MocA-like oxidoreductase N-terminal" evidence="1">
    <location>
        <begin position="55"/>
        <end position="180"/>
    </location>
</feature>
<organism evidence="3 4">
    <name type="scientific">Candidatus Saccharicenans subterraneus</name>
    <dbReference type="NCBI Taxonomy" id="2508984"/>
    <lineage>
        <taxon>Bacteria</taxon>
        <taxon>Candidatus Aminicenantota</taxon>
        <taxon>Candidatus Aminicenantia</taxon>
        <taxon>Candidatus Aminicenantales</taxon>
        <taxon>Candidatus Saccharicenantaceae</taxon>
        <taxon>Candidatus Saccharicenans</taxon>
    </lineage>
</organism>